<dbReference type="PROSITE" id="PS00061">
    <property type="entry name" value="ADH_SHORT"/>
    <property type="match status" value="1"/>
</dbReference>
<dbReference type="PRINTS" id="PR00080">
    <property type="entry name" value="SDRFAMILY"/>
</dbReference>
<dbReference type="Proteomes" id="UP000559809">
    <property type="component" value="Unassembled WGS sequence"/>
</dbReference>
<dbReference type="InterPro" id="IPR036291">
    <property type="entry name" value="NAD(P)-bd_dom_sf"/>
</dbReference>
<name>A0A853G150_9BURK</name>
<sequence>MNSSNNQVVAITGGGSGIGLGTAEVLAQAGYKIALIDINADALHTAKESLEDHADNLLTITADITDSRQMANAISQTVEHFGALDKFVANAGIRVPLTPFIDTPDELWDKVIRVNLSGVFIACREAARIMVRNKSGAMVIISSLNAFSSRVGQVAYCSSKAGANQLSRALALELAEFGIRVNSVCPGTVNTAMFKLAQSQDSGDLLKQRIYGSAERFRPGIPMRKIAEPVEVANAIKFLLSDDASHITGISMFVDGGESII</sequence>
<dbReference type="PRINTS" id="PR00081">
    <property type="entry name" value="GDHRDH"/>
</dbReference>
<dbReference type="AlphaFoldDB" id="A0A853G150"/>
<comment type="caution">
    <text evidence="3">The sequence shown here is derived from an EMBL/GenBank/DDBJ whole genome shotgun (WGS) entry which is preliminary data.</text>
</comment>
<dbReference type="FunFam" id="3.40.50.720:FF:000084">
    <property type="entry name" value="Short-chain dehydrogenase reductase"/>
    <property type="match status" value="1"/>
</dbReference>
<keyword evidence="2" id="KW-0560">Oxidoreductase</keyword>
<proteinExistence type="inferred from homology"/>
<evidence type="ECO:0000256" key="2">
    <source>
        <dbReference type="ARBA" id="ARBA00023002"/>
    </source>
</evidence>
<dbReference type="GO" id="GO:0016491">
    <property type="term" value="F:oxidoreductase activity"/>
    <property type="evidence" value="ECO:0007669"/>
    <property type="project" value="UniProtKB-KW"/>
</dbReference>
<accession>A0A853G150</accession>
<organism evidence="3 4">
    <name type="scientific">Parapusillimonas granuli</name>
    <dbReference type="NCBI Taxonomy" id="380911"/>
    <lineage>
        <taxon>Bacteria</taxon>
        <taxon>Pseudomonadati</taxon>
        <taxon>Pseudomonadota</taxon>
        <taxon>Betaproteobacteria</taxon>
        <taxon>Burkholderiales</taxon>
        <taxon>Alcaligenaceae</taxon>
        <taxon>Parapusillimonas</taxon>
    </lineage>
</organism>
<evidence type="ECO:0000313" key="4">
    <source>
        <dbReference type="Proteomes" id="UP000559809"/>
    </source>
</evidence>
<keyword evidence="4" id="KW-1185">Reference proteome</keyword>
<dbReference type="PANTHER" id="PTHR24321">
    <property type="entry name" value="DEHYDROGENASES, SHORT CHAIN"/>
    <property type="match status" value="1"/>
</dbReference>
<dbReference type="CDD" id="cd05233">
    <property type="entry name" value="SDR_c"/>
    <property type="match status" value="1"/>
</dbReference>
<dbReference type="Gene3D" id="3.40.50.720">
    <property type="entry name" value="NAD(P)-binding Rossmann-like Domain"/>
    <property type="match status" value="1"/>
</dbReference>
<dbReference type="RefSeq" id="WP_180155485.1">
    <property type="nucleotide sequence ID" value="NZ_JACCEM010000005.1"/>
</dbReference>
<dbReference type="PANTHER" id="PTHR24321:SF8">
    <property type="entry name" value="ESTRADIOL 17-BETA-DEHYDROGENASE 8-RELATED"/>
    <property type="match status" value="1"/>
</dbReference>
<dbReference type="Pfam" id="PF13561">
    <property type="entry name" value="adh_short_C2"/>
    <property type="match status" value="1"/>
</dbReference>
<gene>
    <name evidence="3" type="ORF">H0A72_11880</name>
</gene>
<dbReference type="EMBL" id="JACCEM010000005">
    <property type="protein sequence ID" value="NYT50009.1"/>
    <property type="molecule type" value="Genomic_DNA"/>
</dbReference>
<dbReference type="SUPFAM" id="SSF51735">
    <property type="entry name" value="NAD(P)-binding Rossmann-fold domains"/>
    <property type="match status" value="1"/>
</dbReference>
<dbReference type="NCBIfam" id="NF005559">
    <property type="entry name" value="PRK07231.1"/>
    <property type="match status" value="1"/>
</dbReference>
<evidence type="ECO:0000313" key="3">
    <source>
        <dbReference type="EMBL" id="NYT50009.1"/>
    </source>
</evidence>
<dbReference type="InterPro" id="IPR020904">
    <property type="entry name" value="Sc_DH/Rdtase_CS"/>
</dbReference>
<reference evidence="3 4" key="1">
    <citation type="submission" date="2020-07" db="EMBL/GenBank/DDBJ databases">
        <title>Taxonomic revisions and descriptions of new bacterial species based on genomic comparisons in the high-G+C-content subgroup of the family Alcaligenaceae.</title>
        <authorList>
            <person name="Szabo A."/>
            <person name="Felfoldi T."/>
        </authorList>
    </citation>
    <scope>NUCLEOTIDE SEQUENCE [LARGE SCALE GENOMIC DNA]</scope>
    <source>
        <strain evidence="3 4">LMG 24012</strain>
    </source>
</reference>
<protein>
    <submittedName>
        <fullName evidence="3">SDR family oxidoreductase</fullName>
    </submittedName>
</protein>
<comment type="similarity">
    <text evidence="1">Belongs to the short-chain dehydrogenases/reductases (SDR) family.</text>
</comment>
<dbReference type="InterPro" id="IPR002347">
    <property type="entry name" value="SDR_fam"/>
</dbReference>
<evidence type="ECO:0000256" key="1">
    <source>
        <dbReference type="ARBA" id="ARBA00006484"/>
    </source>
</evidence>